<sequence length="375" mass="42905">MTRVLPVTSNKDLDRFVDFPHDLYKDDVNYVPEIFIGQKDLLSPGKHPFYEHSSAQCFLAFDENGKITGRIAAIHNKNHNEFVGAKDGFFGFFDSINDQETANLLFEKATEWLKDQGLNRIQGPASPTTNDVCGLLVDGFDSPPVAMMPYNAPYYLTLLENIGFTKKTDLLAYKVMHATVNDKSIRMLDLLQKRLLERNGIVIRKVNIKDFKNEVPKIREIYNIAWAENLGFVPMTEHEFEYLAKDLKMILNPDYCLLAEKEGKIVGFVLAIPDINQILIKIKKGRLLPTGIFKLLFLKKNIDMLRILTLGVIDGYRKLGIEACLYGGIIKNSRGTKIKGGECSWMLEDNHMMNRALDQMNGEIYKRYRLLEKEI</sequence>
<dbReference type="Proteomes" id="UP000304900">
    <property type="component" value="Unassembled WGS sequence"/>
</dbReference>
<gene>
    <name evidence="1" type="ORF">FDK13_17880</name>
</gene>
<dbReference type="SUPFAM" id="SSF55729">
    <property type="entry name" value="Acyl-CoA N-acyltransferases (Nat)"/>
    <property type="match status" value="1"/>
</dbReference>
<accession>A0A4U6D3R6</accession>
<keyword evidence="2" id="KW-1185">Reference proteome</keyword>
<dbReference type="Gene3D" id="3.40.630.30">
    <property type="match status" value="1"/>
</dbReference>
<dbReference type="RefSeq" id="WP_137341380.1">
    <property type="nucleotide sequence ID" value="NZ_BSQH01000003.1"/>
</dbReference>
<dbReference type="EMBL" id="SZVO01000008">
    <property type="protein sequence ID" value="TKT90837.1"/>
    <property type="molecule type" value="Genomic_DNA"/>
</dbReference>
<organism evidence="1 2">
    <name type="scientific">Dyadobacter frigoris</name>
    <dbReference type="NCBI Taxonomy" id="2576211"/>
    <lineage>
        <taxon>Bacteria</taxon>
        <taxon>Pseudomonadati</taxon>
        <taxon>Bacteroidota</taxon>
        <taxon>Cytophagia</taxon>
        <taxon>Cytophagales</taxon>
        <taxon>Spirosomataceae</taxon>
        <taxon>Dyadobacter</taxon>
    </lineage>
</organism>
<dbReference type="PANTHER" id="PTHR41368:SF1">
    <property type="entry name" value="PROTEIN YGHO"/>
    <property type="match status" value="1"/>
</dbReference>
<dbReference type="InterPro" id="IPR039968">
    <property type="entry name" value="BcerS-like"/>
</dbReference>
<comment type="caution">
    <text evidence="1">The sequence shown here is derived from an EMBL/GenBank/DDBJ whole genome shotgun (WGS) entry which is preliminary data.</text>
</comment>
<evidence type="ECO:0008006" key="3">
    <source>
        <dbReference type="Google" id="ProtNLM"/>
    </source>
</evidence>
<protein>
    <recommendedName>
        <fullName evidence="3">N-acetyltransferase domain-containing protein</fullName>
    </recommendedName>
</protein>
<dbReference type="AlphaFoldDB" id="A0A4U6D3R6"/>
<evidence type="ECO:0000313" key="1">
    <source>
        <dbReference type="EMBL" id="TKT90837.1"/>
    </source>
</evidence>
<name>A0A4U6D3R6_9BACT</name>
<dbReference type="PANTHER" id="PTHR41368">
    <property type="entry name" value="PROTEIN YGHO"/>
    <property type="match status" value="1"/>
</dbReference>
<dbReference type="OrthoDB" id="9806005at2"/>
<evidence type="ECO:0000313" key="2">
    <source>
        <dbReference type="Proteomes" id="UP000304900"/>
    </source>
</evidence>
<proteinExistence type="predicted"/>
<reference evidence="1 2" key="1">
    <citation type="submission" date="2019-05" db="EMBL/GenBank/DDBJ databases">
        <title>Dyadobacter AR-3-8 sp. nov., isolated from arctic soil.</title>
        <authorList>
            <person name="Chaudhary D.K."/>
        </authorList>
    </citation>
    <scope>NUCLEOTIDE SEQUENCE [LARGE SCALE GENOMIC DNA]</scope>
    <source>
        <strain evidence="1 2">AR-3-8</strain>
    </source>
</reference>
<dbReference type="InterPro" id="IPR016181">
    <property type="entry name" value="Acyl_CoA_acyltransferase"/>
</dbReference>